<dbReference type="AlphaFoldDB" id="A0A067N8W8"/>
<proteinExistence type="predicted"/>
<accession>A0A067N8W8</accession>
<dbReference type="Proteomes" id="UP000027195">
    <property type="component" value="Unassembled WGS sequence"/>
</dbReference>
<protein>
    <submittedName>
        <fullName evidence="2">Uncharacterized protein</fullName>
    </submittedName>
</protein>
<gene>
    <name evidence="2" type="ORF">BOTBODRAFT_40710</name>
</gene>
<keyword evidence="3" id="KW-1185">Reference proteome</keyword>
<organism evidence="2 3">
    <name type="scientific">Botryobasidium botryosum (strain FD-172 SS1)</name>
    <dbReference type="NCBI Taxonomy" id="930990"/>
    <lineage>
        <taxon>Eukaryota</taxon>
        <taxon>Fungi</taxon>
        <taxon>Dikarya</taxon>
        <taxon>Basidiomycota</taxon>
        <taxon>Agaricomycotina</taxon>
        <taxon>Agaricomycetes</taxon>
        <taxon>Cantharellales</taxon>
        <taxon>Botryobasidiaceae</taxon>
        <taxon>Botryobasidium</taxon>
    </lineage>
</organism>
<feature type="region of interest" description="Disordered" evidence="1">
    <location>
        <begin position="82"/>
        <end position="109"/>
    </location>
</feature>
<sequence length="163" mass="17291">MRRYESRPILMAIGKFAVGLGVGSTPADTSASGDAGKAQHFATPQLTPEPPRTSMTDKTAARAALGRLSATPVRLPLRGAVRTRGDRDDSGCARQIGQGSTLGVPDRKAGRCRRFSPTELCGFRARPVGHGCLPSLTLLWVRILMHASVRSGSTNLIQGSLLQ</sequence>
<dbReference type="EMBL" id="KL198017">
    <property type="protein sequence ID" value="KDQ20577.1"/>
    <property type="molecule type" value="Genomic_DNA"/>
</dbReference>
<name>A0A067N8W8_BOTB1</name>
<feature type="region of interest" description="Disordered" evidence="1">
    <location>
        <begin position="25"/>
        <end position="55"/>
    </location>
</feature>
<evidence type="ECO:0000256" key="1">
    <source>
        <dbReference type="SAM" id="MobiDB-lite"/>
    </source>
</evidence>
<evidence type="ECO:0000313" key="3">
    <source>
        <dbReference type="Proteomes" id="UP000027195"/>
    </source>
</evidence>
<dbReference type="InParanoid" id="A0A067N8W8"/>
<reference evidence="3" key="1">
    <citation type="journal article" date="2014" name="Proc. Natl. Acad. Sci. U.S.A.">
        <title>Extensive sampling of basidiomycete genomes demonstrates inadequacy of the white-rot/brown-rot paradigm for wood decay fungi.</title>
        <authorList>
            <person name="Riley R."/>
            <person name="Salamov A.A."/>
            <person name="Brown D.W."/>
            <person name="Nagy L.G."/>
            <person name="Floudas D."/>
            <person name="Held B.W."/>
            <person name="Levasseur A."/>
            <person name="Lombard V."/>
            <person name="Morin E."/>
            <person name="Otillar R."/>
            <person name="Lindquist E.A."/>
            <person name="Sun H."/>
            <person name="LaButti K.M."/>
            <person name="Schmutz J."/>
            <person name="Jabbour D."/>
            <person name="Luo H."/>
            <person name="Baker S.E."/>
            <person name="Pisabarro A.G."/>
            <person name="Walton J.D."/>
            <person name="Blanchette R.A."/>
            <person name="Henrissat B."/>
            <person name="Martin F."/>
            <person name="Cullen D."/>
            <person name="Hibbett D.S."/>
            <person name="Grigoriev I.V."/>
        </authorList>
    </citation>
    <scope>NUCLEOTIDE SEQUENCE [LARGE SCALE GENOMIC DNA]</scope>
    <source>
        <strain evidence="3">FD-172 SS1</strain>
    </source>
</reference>
<dbReference type="HOGENOM" id="CLU_1626762_0_0_1"/>
<evidence type="ECO:0000313" key="2">
    <source>
        <dbReference type="EMBL" id="KDQ20577.1"/>
    </source>
</evidence>